<gene>
    <name evidence="1" type="ORF">LEA_03242</name>
</gene>
<organism evidence="1">
    <name type="scientific">human gut metagenome</name>
    <dbReference type="NCBI Taxonomy" id="408170"/>
    <lineage>
        <taxon>unclassified sequences</taxon>
        <taxon>metagenomes</taxon>
        <taxon>organismal metagenomes</taxon>
    </lineage>
</organism>
<feature type="non-terminal residue" evidence="1">
    <location>
        <position position="110"/>
    </location>
</feature>
<reference evidence="1" key="1">
    <citation type="journal article" date="2013" name="Environ. Microbiol.">
        <title>Microbiota from the distal guts of lean and obese adolescents exhibit partial functional redundancy besides clear differences in community structure.</title>
        <authorList>
            <person name="Ferrer M."/>
            <person name="Ruiz A."/>
            <person name="Lanza F."/>
            <person name="Haange S.B."/>
            <person name="Oberbach A."/>
            <person name="Till H."/>
            <person name="Bargiela R."/>
            <person name="Campoy C."/>
            <person name="Segura M.T."/>
            <person name="Richter M."/>
            <person name="von Bergen M."/>
            <person name="Seifert J."/>
            <person name="Suarez A."/>
        </authorList>
    </citation>
    <scope>NUCLEOTIDE SEQUENCE</scope>
</reference>
<accession>K1V480</accession>
<sequence length="110" mass="12294">MVTFKKHKRRLAMKKSLTVLLAALALLQIGCRSHRPAQPQFEQLAIDTLLERDGADCRIEYRFATIRNTSESPALKAIEAANIGYFFQVEAFEGNAAQAAELAIREIDTT</sequence>
<evidence type="ECO:0000313" key="1">
    <source>
        <dbReference type="EMBL" id="EKC78671.1"/>
    </source>
</evidence>
<dbReference type="AlphaFoldDB" id="K1V480"/>
<dbReference type="EMBL" id="AJWY01002155">
    <property type="protein sequence ID" value="EKC78671.1"/>
    <property type="molecule type" value="Genomic_DNA"/>
</dbReference>
<name>K1V480_9ZZZZ</name>
<comment type="caution">
    <text evidence="1">The sequence shown here is derived from an EMBL/GenBank/DDBJ whole genome shotgun (WGS) entry which is preliminary data.</text>
</comment>
<proteinExistence type="predicted"/>
<protein>
    <submittedName>
        <fullName evidence="1">Uncharacterized protein</fullName>
    </submittedName>
</protein>